<dbReference type="EMBL" id="LXQA011226131">
    <property type="protein sequence ID" value="MCI89718.1"/>
    <property type="molecule type" value="Genomic_DNA"/>
</dbReference>
<feature type="region of interest" description="Disordered" evidence="1">
    <location>
        <begin position="32"/>
        <end position="51"/>
    </location>
</feature>
<sequence length="51" mass="5807">MSVPNGTDVVTKVQEGEYMDYELQNFWGSIYGEPNSEPDDRFSTQIHNPAI</sequence>
<name>A0A392VMU3_9FABA</name>
<evidence type="ECO:0000256" key="1">
    <source>
        <dbReference type="SAM" id="MobiDB-lite"/>
    </source>
</evidence>
<evidence type="ECO:0000313" key="2">
    <source>
        <dbReference type="EMBL" id="MCI89718.1"/>
    </source>
</evidence>
<protein>
    <submittedName>
        <fullName evidence="2">Uncharacterized protein</fullName>
    </submittedName>
</protein>
<dbReference type="Proteomes" id="UP000265520">
    <property type="component" value="Unassembled WGS sequence"/>
</dbReference>
<organism evidence="2 3">
    <name type="scientific">Trifolium medium</name>
    <dbReference type="NCBI Taxonomy" id="97028"/>
    <lineage>
        <taxon>Eukaryota</taxon>
        <taxon>Viridiplantae</taxon>
        <taxon>Streptophyta</taxon>
        <taxon>Embryophyta</taxon>
        <taxon>Tracheophyta</taxon>
        <taxon>Spermatophyta</taxon>
        <taxon>Magnoliopsida</taxon>
        <taxon>eudicotyledons</taxon>
        <taxon>Gunneridae</taxon>
        <taxon>Pentapetalae</taxon>
        <taxon>rosids</taxon>
        <taxon>fabids</taxon>
        <taxon>Fabales</taxon>
        <taxon>Fabaceae</taxon>
        <taxon>Papilionoideae</taxon>
        <taxon>50 kb inversion clade</taxon>
        <taxon>NPAAA clade</taxon>
        <taxon>Hologalegina</taxon>
        <taxon>IRL clade</taxon>
        <taxon>Trifolieae</taxon>
        <taxon>Trifolium</taxon>
    </lineage>
</organism>
<accession>A0A392VMU3</accession>
<evidence type="ECO:0000313" key="3">
    <source>
        <dbReference type="Proteomes" id="UP000265520"/>
    </source>
</evidence>
<keyword evidence="3" id="KW-1185">Reference proteome</keyword>
<proteinExistence type="predicted"/>
<reference evidence="2 3" key="1">
    <citation type="journal article" date="2018" name="Front. Plant Sci.">
        <title>Red Clover (Trifolium pratense) and Zigzag Clover (T. medium) - A Picture of Genomic Similarities and Differences.</title>
        <authorList>
            <person name="Dluhosova J."/>
            <person name="Istvanek J."/>
            <person name="Nedelnik J."/>
            <person name="Repkova J."/>
        </authorList>
    </citation>
    <scope>NUCLEOTIDE SEQUENCE [LARGE SCALE GENOMIC DNA]</scope>
    <source>
        <strain evidence="3">cv. 10/8</strain>
        <tissue evidence="2">Leaf</tissue>
    </source>
</reference>
<feature type="non-terminal residue" evidence="2">
    <location>
        <position position="51"/>
    </location>
</feature>
<dbReference type="AlphaFoldDB" id="A0A392VMU3"/>
<comment type="caution">
    <text evidence="2">The sequence shown here is derived from an EMBL/GenBank/DDBJ whole genome shotgun (WGS) entry which is preliminary data.</text>
</comment>